<evidence type="ECO:0000256" key="4">
    <source>
        <dbReference type="HAMAP-Rule" id="MF_00171"/>
    </source>
</evidence>
<dbReference type="SUPFAM" id="SSF55120">
    <property type="entry name" value="Pseudouridine synthase"/>
    <property type="match status" value="1"/>
</dbReference>
<protein>
    <recommendedName>
        <fullName evidence="4">tRNA pseudouridine synthase A</fullName>
        <ecNumber evidence="4">5.4.99.12</ecNumber>
    </recommendedName>
    <alternativeName>
        <fullName evidence="4">tRNA pseudouridine(38-40) synthase</fullName>
    </alternativeName>
    <alternativeName>
        <fullName evidence="4">tRNA pseudouridylate synthase I</fullName>
    </alternativeName>
    <alternativeName>
        <fullName evidence="4">tRNA-uridine isomerase I</fullName>
    </alternativeName>
</protein>
<dbReference type="EMBL" id="JBIPKE010000015">
    <property type="protein sequence ID" value="MFH6983541.1"/>
    <property type="molecule type" value="Genomic_DNA"/>
</dbReference>
<evidence type="ECO:0000313" key="8">
    <source>
        <dbReference type="Proteomes" id="UP001610063"/>
    </source>
</evidence>
<keyword evidence="2 4" id="KW-0819">tRNA processing</keyword>
<keyword evidence="3 4" id="KW-0413">Isomerase</keyword>
<dbReference type="GO" id="GO:0160147">
    <property type="term" value="F:tRNA pseudouridine(38-40) synthase activity"/>
    <property type="evidence" value="ECO:0007669"/>
    <property type="project" value="UniProtKB-EC"/>
</dbReference>
<dbReference type="InterPro" id="IPR020097">
    <property type="entry name" value="PsdUridine_synth_TruA_a/b_dom"/>
</dbReference>
<dbReference type="Proteomes" id="UP001610063">
    <property type="component" value="Unassembled WGS sequence"/>
</dbReference>
<dbReference type="Gene3D" id="3.30.70.580">
    <property type="entry name" value="Pseudouridine synthase I, catalytic domain, N-terminal subdomain"/>
    <property type="match status" value="1"/>
</dbReference>
<dbReference type="Gene3D" id="3.30.70.660">
    <property type="entry name" value="Pseudouridine synthase I, catalytic domain, C-terminal subdomain"/>
    <property type="match status" value="1"/>
</dbReference>
<feature type="binding site" evidence="4">
    <location>
        <position position="115"/>
    </location>
    <ligand>
        <name>substrate</name>
    </ligand>
</feature>
<reference evidence="7 8" key="1">
    <citation type="journal article" date="2013" name="Int. J. Syst. Evol. Microbiol.">
        <title>Marinoscillum luteum sp. nov., isolated from marine sediment.</title>
        <authorList>
            <person name="Cha I.T."/>
            <person name="Park S.J."/>
            <person name="Kim S.J."/>
            <person name="Kim J.G."/>
            <person name="Jung M.Y."/>
            <person name="Shin K.S."/>
            <person name="Kwon K.K."/>
            <person name="Yang S.H."/>
            <person name="Seo Y.S."/>
            <person name="Rhee S.K."/>
        </authorList>
    </citation>
    <scope>NUCLEOTIDE SEQUENCE [LARGE SCALE GENOMIC DNA]</scope>
    <source>
        <strain evidence="7 8">KCTC 23939</strain>
    </source>
</reference>
<feature type="active site" description="Nucleophile" evidence="4">
    <location>
        <position position="57"/>
    </location>
</feature>
<dbReference type="InterPro" id="IPR001406">
    <property type="entry name" value="PsdUridine_synth_TruA"/>
</dbReference>
<dbReference type="Pfam" id="PF01416">
    <property type="entry name" value="PseudoU_synth_1"/>
    <property type="match status" value="1"/>
</dbReference>
<sequence length="264" mass="30185">MASWTHFYLIRIQFLGHNYHGWQKQPSLPSIHGAIDDTLKVILKSAPFKTLGCSRTDAKVSAEDYVLELFLNKAIVPEQLLHQLSKHLPADISARSVAPTHQGFNIIQGARTKTYHYYFSFGEKSHPFSSPLIHHVRQELDIDKMKLAARKFEGCHYFGRYTQKPSAETELQREVLSAQIIPNEYVTGSFIPQDSFVFSVKAHGFMRYQVRMMMSALFETGRGLWRMDDLDQSLSMETGDTHKVMHVAPPSGLVLHKVNMDETF</sequence>
<name>A0ABW7N882_9BACT</name>
<evidence type="ECO:0000256" key="2">
    <source>
        <dbReference type="ARBA" id="ARBA00022694"/>
    </source>
</evidence>
<dbReference type="InterPro" id="IPR020103">
    <property type="entry name" value="PsdUridine_synth_cat_dom_sf"/>
</dbReference>
<organism evidence="7 8">
    <name type="scientific">Marinoscillum luteum</name>
    <dbReference type="NCBI Taxonomy" id="861051"/>
    <lineage>
        <taxon>Bacteria</taxon>
        <taxon>Pseudomonadati</taxon>
        <taxon>Bacteroidota</taxon>
        <taxon>Cytophagia</taxon>
        <taxon>Cytophagales</taxon>
        <taxon>Reichenbachiellaceae</taxon>
        <taxon>Marinoscillum</taxon>
    </lineage>
</organism>
<evidence type="ECO:0000259" key="6">
    <source>
        <dbReference type="Pfam" id="PF01416"/>
    </source>
</evidence>
<dbReference type="PANTHER" id="PTHR11142:SF0">
    <property type="entry name" value="TRNA PSEUDOURIDINE SYNTHASE-LIKE 1"/>
    <property type="match status" value="1"/>
</dbReference>
<dbReference type="PANTHER" id="PTHR11142">
    <property type="entry name" value="PSEUDOURIDYLATE SYNTHASE"/>
    <property type="match status" value="1"/>
</dbReference>
<dbReference type="InterPro" id="IPR020094">
    <property type="entry name" value="TruA/RsuA/RluB/E/F_N"/>
</dbReference>
<comment type="catalytic activity">
    <reaction evidence="4 5">
        <text>uridine(38/39/40) in tRNA = pseudouridine(38/39/40) in tRNA</text>
        <dbReference type="Rhea" id="RHEA:22376"/>
        <dbReference type="Rhea" id="RHEA-COMP:10085"/>
        <dbReference type="Rhea" id="RHEA-COMP:10087"/>
        <dbReference type="ChEBI" id="CHEBI:65314"/>
        <dbReference type="ChEBI" id="CHEBI:65315"/>
        <dbReference type="EC" id="5.4.99.12"/>
    </reaction>
</comment>
<comment type="caution">
    <text evidence="4">Lacks conserved residue(s) required for the propagation of feature annotation.</text>
</comment>
<dbReference type="PIRSF" id="PIRSF001430">
    <property type="entry name" value="tRNA_psdUrid_synth"/>
    <property type="match status" value="1"/>
</dbReference>
<dbReference type="RefSeq" id="WP_395417095.1">
    <property type="nucleotide sequence ID" value="NZ_JBIPKE010000015.1"/>
</dbReference>
<proteinExistence type="inferred from homology"/>
<comment type="caution">
    <text evidence="7">The sequence shown here is derived from an EMBL/GenBank/DDBJ whole genome shotgun (WGS) entry which is preliminary data.</text>
</comment>
<comment type="subunit">
    <text evidence="4">Homodimer.</text>
</comment>
<keyword evidence="8" id="KW-1185">Reference proteome</keyword>
<gene>
    <name evidence="4" type="primary">truA</name>
    <name evidence="7" type="ORF">ACHKAR_08835</name>
</gene>
<dbReference type="HAMAP" id="MF_00171">
    <property type="entry name" value="TruA"/>
    <property type="match status" value="1"/>
</dbReference>
<accession>A0ABW7N882</accession>
<dbReference type="EC" id="5.4.99.12" evidence="4"/>
<evidence type="ECO:0000256" key="3">
    <source>
        <dbReference type="ARBA" id="ARBA00023235"/>
    </source>
</evidence>
<dbReference type="InterPro" id="IPR020095">
    <property type="entry name" value="PsdUridine_synth_TruA_C"/>
</dbReference>
<evidence type="ECO:0000313" key="7">
    <source>
        <dbReference type="EMBL" id="MFH6983541.1"/>
    </source>
</evidence>
<comment type="similarity">
    <text evidence="1 4 5">Belongs to the tRNA pseudouridine synthase TruA family.</text>
</comment>
<comment type="function">
    <text evidence="4">Formation of pseudouridine at positions 38, 39 and 40 in the anticodon stem and loop of transfer RNAs.</text>
</comment>
<evidence type="ECO:0000256" key="5">
    <source>
        <dbReference type="RuleBase" id="RU003792"/>
    </source>
</evidence>
<evidence type="ECO:0000256" key="1">
    <source>
        <dbReference type="ARBA" id="ARBA00009375"/>
    </source>
</evidence>
<feature type="domain" description="Pseudouridine synthase I TruA alpha/beta" evidence="6">
    <location>
        <begin position="148"/>
        <end position="259"/>
    </location>
</feature>